<reference evidence="2" key="2">
    <citation type="journal article" date="2015" name="Data Brief">
        <title>Shoot transcriptome of the giant reed, Arundo donax.</title>
        <authorList>
            <person name="Barrero R.A."/>
            <person name="Guerrero F.D."/>
            <person name="Moolhuijzen P."/>
            <person name="Goolsby J.A."/>
            <person name="Tidwell J."/>
            <person name="Bellgard S.E."/>
            <person name="Bellgard M.I."/>
        </authorList>
    </citation>
    <scope>NUCLEOTIDE SEQUENCE</scope>
    <source>
        <tissue evidence="2">Shoot tissue taken approximately 20 cm above the soil surface</tissue>
    </source>
</reference>
<sequence length="21" mass="2290">MEEDGVGYLEFRGGSTELATE</sequence>
<accession>A0A0A8ZCX3</accession>
<evidence type="ECO:0000313" key="2">
    <source>
        <dbReference type="EMBL" id="JAD36631.1"/>
    </source>
</evidence>
<dbReference type="EMBL" id="GBRH01261264">
    <property type="protein sequence ID" value="JAD36631.1"/>
    <property type="molecule type" value="Transcribed_RNA"/>
</dbReference>
<dbReference type="AlphaFoldDB" id="A0A0A8ZCX3"/>
<evidence type="ECO:0000256" key="1">
    <source>
        <dbReference type="SAM" id="MobiDB-lite"/>
    </source>
</evidence>
<feature type="region of interest" description="Disordered" evidence="1">
    <location>
        <begin position="1"/>
        <end position="21"/>
    </location>
</feature>
<organism evidence="2">
    <name type="scientific">Arundo donax</name>
    <name type="common">Giant reed</name>
    <name type="synonym">Donax arundinaceus</name>
    <dbReference type="NCBI Taxonomy" id="35708"/>
    <lineage>
        <taxon>Eukaryota</taxon>
        <taxon>Viridiplantae</taxon>
        <taxon>Streptophyta</taxon>
        <taxon>Embryophyta</taxon>
        <taxon>Tracheophyta</taxon>
        <taxon>Spermatophyta</taxon>
        <taxon>Magnoliopsida</taxon>
        <taxon>Liliopsida</taxon>
        <taxon>Poales</taxon>
        <taxon>Poaceae</taxon>
        <taxon>PACMAD clade</taxon>
        <taxon>Arundinoideae</taxon>
        <taxon>Arundineae</taxon>
        <taxon>Arundo</taxon>
    </lineage>
</organism>
<reference evidence="2" key="1">
    <citation type="submission" date="2014-09" db="EMBL/GenBank/DDBJ databases">
        <authorList>
            <person name="Magalhaes I.L.F."/>
            <person name="Oliveira U."/>
            <person name="Santos F.R."/>
            <person name="Vidigal T.H.D.A."/>
            <person name="Brescovit A.D."/>
            <person name="Santos A.J."/>
        </authorList>
    </citation>
    <scope>NUCLEOTIDE SEQUENCE</scope>
    <source>
        <tissue evidence="2">Shoot tissue taken approximately 20 cm above the soil surface</tissue>
    </source>
</reference>
<name>A0A0A8ZCX3_ARUDO</name>
<proteinExistence type="predicted"/>
<protein>
    <submittedName>
        <fullName evidence="2">Uncharacterized protein</fullName>
    </submittedName>
</protein>